<dbReference type="EMBL" id="FNDE01000022">
    <property type="protein sequence ID" value="SDH38967.1"/>
    <property type="molecule type" value="Genomic_DNA"/>
</dbReference>
<dbReference type="Pfam" id="PF03466">
    <property type="entry name" value="LysR_substrate"/>
    <property type="match status" value="1"/>
</dbReference>
<name>A0A1G8C0G1_ANETH</name>
<dbReference type="SUPFAM" id="SSF53850">
    <property type="entry name" value="Periplasmic binding protein-like II"/>
    <property type="match status" value="1"/>
</dbReference>
<dbReference type="AlphaFoldDB" id="A0A1G8C0G1"/>
<dbReference type="InterPro" id="IPR005119">
    <property type="entry name" value="LysR_subst-bd"/>
</dbReference>
<dbReference type="Proteomes" id="UP000198956">
    <property type="component" value="Unassembled WGS sequence"/>
</dbReference>
<dbReference type="GO" id="GO:0005829">
    <property type="term" value="C:cytosol"/>
    <property type="evidence" value="ECO:0007669"/>
    <property type="project" value="TreeGrafter"/>
</dbReference>
<dbReference type="Gene3D" id="3.40.190.290">
    <property type="match status" value="1"/>
</dbReference>
<dbReference type="GO" id="GO:0006355">
    <property type="term" value="P:regulation of DNA-templated transcription"/>
    <property type="evidence" value="ECO:0007669"/>
    <property type="project" value="TreeGrafter"/>
</dbReference>
<sequence>MDAILVDTEYNGKYLQKFELFSESYYAVFPLNHRFNNQKTVRLEELCKEPLIIHQSPCDTRKHIIKQMDSLGQKPNILNELDFSDFILGSVSSGMGVTIVPELIANNIGHLNLSALPITNFGRNRTISLLSKNKRLGLKLHQTLTKNYN</sequence>
<evidence type="ECO:0000313" key="2">
    <source>
        <dbReference type="EMBL" id="SDH38967.1"/>
    </source>
</evidence>
<accession>A0A1G8C0G1</accession>
<dbReference type="InterPro" id="IPR050950">
    <property type="entry name" value="HTH-type_LysR_regulators"/>
</dbReference>
<reference evidence="2 3" key="1">
    <citation type="submission" date="2016-10" db="EMBL/GenBank/DDBJ databases">
        <authorList>
            <person name="de Groot N.N."/>
        </authorList>
    </citation>
    <scope>NUCLEOTIDE SEQUENCE [LARGE SCALE GENOMIC DNA]</scope>
    <source>
        <strain evidence="2 3">L 420-91</strain>
    </source>
</reference>
<dbReference type="OrthoDB" id="9803735at2"/>
<evidence type="ECO:0000259" key="1">
    <source>
        <dbReference type="Pfam" id="PF03466"/>
    </source>
</evidence>
<protein>
    <submittedName>
        <fullName evidence="2">LysR substrate binding domain-containing protein</fullName>
    </submittedName>
</protein>
<dbReference type="PANTHER" id="PTHR30419">
    <property type="entry name" value="HTH-TYPE TRANSCRIPTIONAL REGULATOR YBHD"/>
    <property type="match status" value="1"/>
</dbReference>
<gene>
    <name evidence="2" type="ORF">SAMN04489735_102260</name>
</gene>
<proteinExistence type="predicted"/>
<evidence type="ECO:0000313" key="3">
    <source>
        <dbReference type="Proteomes" id="UP000198956"/>
    </source>
</evidence>
<organism evidence="2 3">
    <name type="scientific">Aneurinibacillus thermoaerophilus</name>
    <dbReference type="NCBI Taxonomy" id="143495"/>
    <lineage>
        <taxon>Bacteria</taxon>
        <taxon>Bacillati</taxon>
        <taxon>Bacillota</taxon>
        <taxon>Bacilli</taxon>
        <taxon>Bacillales</taxon>
        <taxon>Paenibacillaceae</taxon>
        <taxon>Aneurinibacillus group</taxon>
        <taxon>Aneurinibacillus</taxon>
    </lineage>
</organism>
<feature type="domain" description="LysR substrate-binding" evidence="1">
    <location>
        <begin position="3"/>
        <end position="137"/>
    </location>
</feature>
<dbReference type="CDD" id="cd05466">
    <property type="entry name" value="PBP2_LTTR_substrate"/>
    <property type="match status" value="1"/>
</dbReference>